<reference evidence="3" key="1">
    <citation type="submission" date="2017-09" db="EMBL/GenBank/DDBJ databases">
        <title>Metaegenomics of thermophilic ammonia-oxidizing enrichment culture.</title>
        <authorList>
            <person name="Kato S."/>
            <person name="Suzuki K."/>
        </authorList>
    </citation>
    <scope>NUCLEOTIDE SEQUENCE [LARGE SCALE GENOMIC DNA]</scope>
</reference>
<evidence type="ECO:0000313" key="2">
    <source>
        <dbReference type="EMBL" id="GBC99638.1"/>
    </source>
</evidence>
<protein>
    <recommendedName>
        <fullName evidence="1">Hemerythrin-like domain-containing protein</fullName>
    </recommendedName>
</protein>
<evidence type="ECO:0000259" key="1">
    <source>
        <dbReference type="Pfam" id="PF01814"/>
    </source>
</evidence>
<dbReference type="EMBL" id="BEHT01000033">
    <property type="protein sequence ID" value="GBC99638.1"/>
    <property type="molecule type" value="Genomic_DNA"/>
</dbReference>
<evidence type="ECO:0000313" key="3">
    <source>
        <dbReference type="Proteomes" id="UP000236173"/>
    </source>
</evidence>
<accession>A0A2H5XEM3</accession>
<dbReference type="Pfam" id="PF01814">
    <property type="entry name" value="Hemerythrin"/>
    <property type="match status" value="1"/>
</dbReference>
<sequence length="158" mass="17788">MADFFAEFRNDHRLVLRTLIDLRKAVDARDFARAHQLVEALDNAAGPHMEFEERYLYPSLIPLLGEERVKALISDHQGAAAMVHKAKQILRKEAVSEEELAFLHEFIREFLQHASDCEGTALLAETLSQEQIDEFGKQLVALRSTGKPLTVYKGATAA</sequence>
<dbReference type="Proteomes" id="UP000236173">
    <property type="component" value="Unassembled WGS sequence"/>
</dbReference>
<gene>
    <name evidence="2" type="ORF">HRbin17_02167</name>
</gene>
<organism evidence="2 3">
    <name type="scientific">Candidatus Fervidibacter japonicus</name>
    <dbReference type="NCBI Taxonomy" id="2035412"/>
    <lineage>
        <taxon>Bacteria</taxon>
        <taxon>Candidatus Fervidibacterota</taxon>
        <taxon>Candidatus Fervidibacter</taxon>
    </lineage>
</organism>
<dbReference type="Gene3D" id="1.20.120.520">
    <property type="entry name" value="nmb1532 protein domain like"/>
    <property type="match status" value="1"/>
</dbReference>
<proteinExistence type="predicted"/>
<name>A0A2H5XEM3_9BACT</name>
<dbReference type="InterPro" id="IPR012312">
    <property type="entry name" value="Hemerythrin-like"/>
</dbReference>
<comment type="caution">
    <text evidence="2">The sequence shown here is derived from an EMBL/GenBank/DDBJ whole genome shotgun (WGS) entry which is preliminary data.</text>
</comment>
<feature type="domain" description="Hemerythrin-like" evidence="1">
    <location>
        <begin position="6"/>
        <end position="116"/>
    </location>
</feature>
<dbReference type="AlphaFoldDB" id="A0A2H5XEM3"/>